<protein>
    <submittedName>
        <fullName evidence="1">Uncharacterized protein</fullName>
    </submittedName>
</protein>
<proteinExistence type="predicted"/>
<dbReference type="EMBL" id="JBEFKJ010000001">
    <property type="protein sequence ID" value="KAL2048660.1"/>
    <property type="molecule type" value="Genomic_DNA"/>
</dbReference>
<reference evidence="1 2" key="1">
    <citation type="submission" date="2024-09" db="EMBL/GenBank/DDBJ databases">
        <title>Rethinking Asexuality: The Enigmatic Case of Functional Sexual Genes in Lepraria (Stereocaulaceae).</title>
        <authorList>
            <person name="Doellman M."/>
            <person name="Sun Y."/>
            <person name="Barcenas-Pena A."/>
            <person name="Lumbsch H.T."/>
            <person name="Grewe F."/>
        </authorList>
    </citation>
    <scope>NUCLEOTIDE SEQUENCE [LARGE SCALE GENOMIC DNA]</scope>
    <source>
        <strain evidence="1 2">Mercado 3170</strain>
    </source>
</reference>
<dbReference type="Proteomes" id="UP001590950">
    <property type="component" value="Unassembled WGS sequence"/>
</dbReference>
<evidence type="ECO:0000313" key="2">
    <source>
        <dbReference type="Proteomes" id="UP001590950"/>
    </source>
</evidence>
<gene>
    <name evidence="1" type="ORF">N7G274_000572</name>
</gene>
<dbReference type="InterPro" id="IPR052210">
    <property type="entry name" value="LysM1-like"/>
</dbReference>
<keyword evidence="2" id="KW-1185">Reference proteome</keyword>
<sequence length="123" mass="13341">MTPVPQLLLRIIVINTGCNNLKKVLGYEICVVAPGPQYNPPMTSSPVSPDSMTSALVPTTIANGTNKHCGRYYDAAAGDHCNLVCLRYGISLVDFIILSPEINSKSVVAWQFLSSKPRRISYG</sequence>
<comment type="caution">
    <text evidence="1">The sequence shown here is derived from an EMBL/GenBank/DDBJ whole genome shotgun (WGS) entry which is preliminary data.</text>
</comment>
<dbReference type="PANTHER" id="PTHR34997:SF16">
    <property type="entry name" value="LYSM DOMAIN-CONTAINING PROTEIN"/>
    <property type="match status" value="1"/>
</dbReference>
<accession>A0ABR4ATS5</accession>
<evidence type="ECO:0000313" key="1">
    <source>
        <dbReference type="EMBL" id="KAL2048660.1"/>
    </source>
</evidence>
<organism evidence="1 2">
    <name type="scientific">Stereocaulon virgatum</name>
    <dbReference type="NCBI Taxonomy" id="373712"/>
    <lineage>
        <taxon>Eukaryota</taxon>
        <taxon>Fungi</taxon>
        <taxon>Dikarya</taxon>
        <taxon>Ascomycota</taxon>
        <taxon>Pezizomycotina</taxon>
        <taxon>Lecanoromycetes</taxon>
        <taxon>OSLEUM clade</taxon>
        <taxon>Lecanoromycetidae</taxon>
        <taxon>Lecanorales</taxon>
        <taxon>Lecanorineae</taxon>
        <taxon>Stereocaulaceae</taxon>
        <taxon>Stereocaulon</taxon>
    </lineage>
</organism>
<name>A0ABR4ATS5_9LECA</name>
<dbReference type="PANTHER" id="PTHR34997">
    <property type="entry name" value="AM15"/>
    <property type="match status" value="1"/>
</dbReference>